<name>A0A8J4Q3B0_9MYCE</name>
<comment type="caution">
    <text evidence="2">The sequence shown here is derived from an EMBL/GenBank/DDBJ whole genome shotgun (WGS) entry which is preliminary data.</text>
</comment>
<sequence>MNNNIKTILLKIIQFVLLIVSLVLYIRFSEIKYSSEFNEETSNQTFYYWFGGFILFITGWSIGTYKSFSKIILFFFIYKCAQEFVLHLPSCAYDHIRGTFDAVGQDTSNIAELFQQFAPQSLTAPFSNAVIATQLGLIVVFALLGNNVYLADKFWMIKTVIIDWVLAVILIIVTGISDLSNKQNNFFLVLSYIFGANILGYGVIKVCEFFWNYRSKCDDIKNAEIQQQQRQLQENVVFDTDNEFVNEESPVNTQQTDSINNSGEIQPVYDSLDYNSLSESQLDEILSAPSPSIPYTRKPQEKNKITFINNLVAPQNIHQKICAKEMVGCVILWIYSISNSMIQHFNIYSTSKILVVIGFSTTILAYLSTISSKRLGDKKPSSREC</sequence>
<feature type="transmembrane region" description="Helical" evidence="1">
    <location>
        <begin position="353"/>
        <end position="370"/>
    </location>
</feature>
<reference evidence="2" key="1">
    <citation type="submission" date="2020-01" db="EMBL/GenBank/DDBJ databases">
        <title>Development of genomics and gene disruption for Polysphondylium violaceum indicates a role for the polyketide synthase stlB in stalk morphogenesis.</title>
        <authorList>
            <person name="Narita B."/>
            <person name="Kawabe Y."/>
            <person name="Kin K."/>
            <person name="Saito T."/>
            <person name="Gibbs R."/>
            <person name="Kuspa A."/>
            <person name="Muzny D."/>
            <person name="Queller D."/>
            <person name="Richards S."/>
            <person name="Strassman J."/>
            <person name="Sucgang R."/>
            <person name="Worley K."/>
            <person name="Schaap P."/>
        </authorList>
    </citation>
    <scope>NUCLEOTIDE SEQUENCE</scope>
    <source>
        <strain evidence="2">QSvi11</strain>
    </source>
</reference>
<feature type="transmembrane region" description="Helical" evidence="1">
    <location>
        <begin position="186"/>
        <end position="204"/>
    </location>
</feature>
<keyword evidence="1" id="KW-0812">Transmembrane</keyword>
<feature type="transmembrane region" description="Helical" evidence="1">
    <location>
        <begin position="129"/>
        <end position="149"/>
    </location>
</feature>
<evidence type="ECO:0000313" key="2">
    <source>
        <dbReference type="EMBL" id="KAF2077977.1"/>
    </source>
</evidence>
<feature type="transmembrane region" description="Helical" evidence="1">
    <location>
        <begin position="46"/>
        <end position="65"/>
    </location>
</feature>
<organism evidence="2 3">
    <name type="scientific">Polysphondylium violaceum</name>
    <dbReference type="NCBI Taxonomy" id="133409"/>
    <lineage>
        <taxon>Eukaryota</taxon>
        <taxon>Amoebozoa</taxon>
        <taxon>Evosea</taxon>
        <taxon>Eumycetozoa</taxon>
        <taxon>Dictyostelia</taxon>
        <taxon>Dictyosteliales</taxon>
        <taxon>Dictyosteliaceae</taxon>
        <taxon>Polysphondylium</taxon>
    </lineage>
</organism>
<protein>
    <recommendedName>
        <fullName evidence="4">Transmembrane protein</fullName>
    </recommendedName>
</protein>
<evidence type="ECO:0000256" key="1">
    <source>
        <dbReference type="SAM" id="Phobius"/>
    </source>
</evidence>
<gene>
    <name evidence="2" type="ORF">CYY_000701</name>
</gene>
<dbReference type="Proteomes" id="UP000695562">
    <property type="component" value="Unassembled WGS sequence"/>
</dbReference>
<dbReference type="OrthoDB" id="20276at2759"/>
<keyword evidence="1" id="KW-1133">Transmembrane helix</keyword>
<evidence type="ECO:0000313" key="3">
    <source>
        <dbReference type="Proteomes" id="UP000695562"/>
    </source>
</evidence>
<accession>A0A8J4Q3B0</accession>
<feature type="transmembrane region" description="Helical" evidence="1">
    <location>
        <begin position="72"/>
        <end position="90"/>
    </location>
</feature>
<dbReference type="AlphaFoldDB" id="A0A8J4Q3B0"/>
<evidence type="ECO:0008006" key="4">
    <source>
        <dbReference type="Google" id="ProtNLM"/>
    </source>
</evidence>
<feature type="transmembrane region" description="Helical" evidence="1">
    <location>
        <begin position="7"/>
        <end position="26"/>
    </location>
</feature>
<keyword evidence="1" id="KW-0472">Membrane</keyword>
<feature type="transmembrane region" description="Helical" evidence="1">
    <location>
        <begin position="161"/>
        <end position="180"/>
    </location>
</feature>
<proteinExistence type="predicted"/>
<keyword evidence="3" id="KW-1185">Reference proteome</keyword>
<feature type="transmembrane region" description="Helical" evidence="1">
    <location>
        <begin position="326"/>
        <end position="347"/>
    </location>
</feature>
<dbReference type="EMBL" id="AJWJ01000014">
    <property type="protein sequence ID" value="KAF2077977.1"/>
    <property type="molecule type" value="Genomic_DNA"/>
</dbReference>